<dbReference type="AlphaFoldDB" id="A0A6M3KAX6"/>
<evidence type="ECO:0000313" key="1">
    <source>
        <dbReference type="EMBL" id="QJA57223.1"/>
    </source>
</evidence>
<sequence>MKFKKLFEDDIIIHPTINEGFIVKYRCTELVFTDYKTLIQTLNEFLKDPDDCIKEYIKAVDVDSIPSPTKPPKVVWRSDGIKLQ</sequence>
<evidence type="ECO:0000313" key="2">
    <source>
        <dbReference type="EMBL" id="QJA78815.1"/>
    </source>
</evidence>
<organism evidence="2">
    <name type="scientific">viral metagenome</name>
    <dbReference type="NCBI Taxonomy" id="1070528"/>
    <lineage>
        <taxon>unclassified sequences</taxon>
        <taxon>metagenomes</taxon>
        <taxon>organismal metagenomes</taxon>
    </lineage>
</organism>
<dbReference type="EMBL" id="MT142354">
    <property type="protein sequence ID" value="QJA78815.1"/>
    <property type="molecule type" value="Genomic_DNA"/>
</dbReference>
<name>A0A6M3KAX6_9ZZZZ</name>
<gene>
    <name evidence="2" type="ORF">MM415A00984_0030</name>
    <name evidence="1" type="ORF">MM415B01682_0010</name>
</gene>
<proteinExistence type="predicted"/>
<dbReference type="EMBL" id="MT141261">
    <property type="protein sequence ID" value="QJA57223.1"/>
    <property type="molecule type" value="Genomic_DNA"/>
</dbReference>
<accession>A0A6M3KAX6</accession>
<protein>
    <submittedName>
        <fullName evidence="2">Uncharacterized protein</fullName>
    </submittedName>
</protein>
<reference evidence="2" key="1">
    <citation type="submission" date="2020-03" db="EMBL/GenBank/DDBJ databases">
        <title>The deep terrestrial virosphere.</title>
        <authorList>
            <person name="Holmfeldt K."/>
            <person name="Nilsson E."/>
            <person name="Simone D."/>
            <person name="Lopez-Fernandez M."/>
            <person name="Wu X."/>
            <person name="de Brujin I."/>
            <person name="Lundin D."/>
            <person name="Andersson A."/>
            <person name="Bertilsson S."/>
            <person name="Dopson M."/>
        </authorList>
    </citation>
    <scope>NUCLEOTIDE SEQUENCE</scope>
    <source>
        <strain evidence="2">MM415A00984</strain>
        <strain evidence="1">MM415B01682</strain>
    </source>
</reference>